<evidence type="ECO:0000256" key="9">
    <source>
        <dbReference type="ARBA" id="ARBA00023014"/>
    </source>
</evidence>
<evidence type="ECO:0000256" key="6">
    <source>
        <dbReference type="ARBA" id="ARBA00022723"/>
    </source>
</evidence>
<dbReference type="AlphaFoldDB" id="A0A193GFE1"/>
<dbReference type="GO" id="GO:0051536">
    <property type="term" value="F:iron-sulfur cluster binding"/>
    <property type="evidence" value="ECO:0007669"/>
    <property type="project" value="UniProtKB-KW"/>
</dbReference>
<name>A0A193GFE1_9BORD</name>
<keyword evidence="7" id="KW-0560">Oxidoreductase</keyword>
<dbReference type="STRING" id="463014.BAU07_16680"/>
<dbReference type="SUPFAM" id="SSF51971">
    <property type="entry name" value="Nucleotide-binding domain"/>
    <property type="match status" value="1"/>
</dbReference>
<evidence type="ECO:0000313" key="13">
    <source>
        <dbReference type="Proteomes" id="UP000091926"/>
    </source>
</evidence>
<feature type="domain" description="NADH:flavin oxidoreductase/NADH oxidase N-terminal" evidence="10">
    <location>
        <begin position="7"/>
        <end position="331"/>
    </location>
</feature>
<keyword evidence="9" id="KW-0411">Iron-sulfur</keyword>
<dbReference type="InterPro" id="IPR013785">
    <property type="entry name" value="Aldolase_TIM"/>
</dbReference>
<dbReference type="Gene3D" id="3.20.20.70">
    <property type="entry name" value="Aldolase class I"/>
    <property type="match status" value="1"/>
</dbReference>
<keyword evidence="5" id="KW-0288">FMN</keyword>
<dbReference type="CDD" id="cd02930">
    <property type="entry name" value="DCR_FMN"/>
    <property type="match status" value="1"/>
</dbReference>
<keyword evidence="13" id="KW-1185">Reference proteome</keyword>
<reference evidence="12 13" key="1">
    <citation type="submission" date="2016-06" db="EMBL/GenBank/DDBJ databases">
        <title>Complete genome sequences of Bordetella bronchialis and Bordetella flabilis.</title>
        <authorList>
            <person name="LiPuma J.J."/>
            <person name="Spilker T."/>
        </authorList>
    </citation>
    <scope>NUCLEOTIDE SEQUENCE [LARGE SCALE GENOMIC DNA]</scope>
    <source>
        <strain evidence="12 13">AU10664</strain>
    </source>
</reference>
<dbReference type="PRINTS" id="PR00469">
    <property type="entry name" value="PNDRDTASEII"/>
</dbReference>
<dbReference type="PANTHER" id="PTHR42917:SF2">
    <property type="entry name" value="2,4-DIENOYL-COA REDUCTASE [(2E)-ENOYL-COA-PRODUCING]"/>
    <property type="match status" value="1"/>
</dbReference>
<comment type="cofactor">
    <cofactor evidence="1">
        <name>FMN</name>
        <dbReference type="ChEBI" id="CHEBI:58210"/>
    </cofactor>
</comment>
<dbReference type="InterPro" id="IPR023753">
    <property type="entry name" value="FAD/NAD-binding_dom"/>
</dbReference>
<dbReference type="Pfam" id="PF07992">
    <property type="entry name" value="Pyr_redox_2"/>
    <property type="match status" value="1"/>
</dbReference>
<keyword evidence="6" id="KW-0479">Metal-binding</keyword>
<sequence>MHAYQNLLSPYDFGFITLRNRMVMGAMHTRIETLDRPVARQVEFFRERARGEVGLILTGGVAPNLAGRMEEDAPVLEDRRPLEAHRAITAAVHEEGGRIVLQILHAGRYARHPLCVGPTEERAPINACAPRAMTLADIAQTVQAIANSARLAREAGYDGVEIMGSEGYLLNQFTSPRTNTRTDAYGGSFDRRIRFPLETIQAVRAAAGPGFLLVYRISAIDLVEDGMTGEETARFAQRLEQAGVHMLNTGIGWHESAIPTIAACVPRAGWKFAVHPIKRAVSIPVIASNRINTPELGERLLAEGVADFVSMARPLLADPEFARKARQGRPDRINSCIACNQACLDHIFTHRTASCLVNPRAGRELDFPVRKAPSPMRIAVAGGGAAGMAFAVFAAERGHEIVLFEARHTLGGLLDLARRIPGKSEFNETLRYFHVRLAELGVRIELGRRATAAELQQGGFGAVVVATGVAARRPAIDGIDHGKVAYYDEVLSGRRKVGQRVAIIGAGGIAFDTAEYLLAEDDESLDPRQFRKHWGIDASLHSPGGVIAAQPRTAARVIHMLQRGHDKPGARLGKSTGWILKTRLRAANVKMISGAAYRRIDDIGLEYSCQGTTQVLPVDDIIVCAGQVPCDELSPALAASGIPVATIGGARIAAELDAVRAIDEALQLADAFSNGTALPFQPGHTARNP</sequence>
<evidence type="ECO:0000259" key="10">
    <source>
        <dbReference type="Pfam" id="PF00724"/>
    </source>
</evidence>
<dbReference type="KEGG" id="bfz:BAU07_16680"/>
<keyword evidence="4" id="KW-0285">Flavoprotein</keyword>
<evidence type="ECO:0000313" key="12">
    <source>
        <dbReference type="EMBL" id="ANN78525.1"/>
    </source>
</evidence>
<evidence type="ECO:0000256" key="5">
    <source>
        <dbReference type="ARBA" id="ARBA00022643"/>
    </source>
</evidence>
<dbReference type="InterPro" id="IPR001155">
    <property type="entry name" value="OxRdtase_FMN_N"/>
</dbReference>
<evidence type="ECO:0000256" key="3">
    <source>
        <dbReference type="ARBA" id="ARBA00011048"/>
    </source>
</evidence>
<evidence type="ECO:0000256" key="2">
    <source>
        <dbReference type="ARBA" id="ARBA00001966"/>
    </source>
</evidence>
<organism evidence="12 13">
    <name type="scientific">Bordetella flabilis</name>
    <dbReference type="NCBI Taxonomy" id="463014"/>
    <lineage>
        <taxon>Bacteria</taxon>
        <taxon>Pseudomonadati</taxon>
        <taxon>Pseudomonadota</taxon>
        <taxon>Betaproteobacteria</taxon>
        <taxon>Burkholderiales</taxon>
        <taxon>Alcaligenaceae</taxon>
        <taxon>Bordetella</taxon>
    </lineage>
</organism>
<dbReference type="RefSeq" id="WP_066659718.1">
    <property type="nucleotide sequence ID" value="NZ_CBCSCL010000018.1"/>
</dbReference>
<dbReference type="GO" id="GO:0016491">
    <property type="term" value="F:oxidoreductase activity"/>
    <property type="evidence" value="ECO:0007669"/>
    <property type="project" value="UniProtKB-KW"/>
</dbReference>
<dbReference type="PANTHER" id="PTHR42917">
    <property type="entry name" value="2,4-DIENOYL-COA REDUCTASE"/>
    <property type="match status" value="1"/>
</dbReference>
<evidence type="ECO:0000256" key="7">
    <source>
        <dbReference type="ARBA" id="ARBA00023002"/>
    </source>
</evidence>
<dbReference type="SUPFAM" id="SSF51905">
    <property type="entry name" value="FAD/NAD(P)-binding domain"/>
    <property type="match status" value="1"/>
</dbReference>
<dbReference type="Pfam" id="PF00724">
    <property type="entry name" value="Oxidored_FMN"/>
    <property type="match status" value="1"/>
</dbReference>
<keyword evidence="8" id="KW-0408">Iron</keyword>
<accession>A0A193GFE1</accession>
<dbReference type="GO" id="GO:0046872">
    <property type="term" value="F:metal ion binding"/>
    <property type="evidence" value="ECO:0007669"/>
    <property type="project" value="UniProtKB-KW"/>
</dbReference>
<dbReference type="OrthoDB" id="8523426at2"/>
<dbReference type="PRINTS" id="PR00368">
    <property type="entry name" value="FADPNR"/>
</dbReference>
<dbReference type="Gene3D" id="3.40.50.720">
    <property type="entry name" value="NAD(P)-binding Rossmann-like Domain"/>
    <property type="match status" value="1"/>
</dbReference>
<protein>
    <submittedName>
        <fullName evidence="12">NADPH-dependent 2,4-dienoyl-CoA reductase</fullName>
    </submittedName>
</protein>
<dbReference type="GO" id="GO:0010181">
    <property type="term" value="F:FMN binding"/>
    <property type="evidence" value="ECO:0007669"/>
    <property type="project" value="InterPro"/>
</dbReference>
<evidence type="ECO:0000256" key="1">
    <source>
        <dbReference type="ARBA" id="ARBA00001917"/>
    </source>
</evidence>
<dbReference type="Proteomes" id="UP000091926">
    <property type="component" value="Chromosome"/>
</dbReference>
<dbReference type="SUPFAM" id="SSF51395">
    <property type="entry name" value="FMN-linked oxidoreductases"/>
    <property type="match status" value="1"/>
</dbReference>
<comment type="cofactor">
    <cofactor evidence="2">
        <name>[4Fe-4S] cluster</name>
        <dbReference type="ChEBI" id="CHEBI:49883"/>
    </cofactor>
</comment>
<dbReference type="InterPro" id="IPR051793">
    <property type="entry name" value="NADH:flavin_oxidoreductase"/>
</dbReference>
<proteinExistence type="inferred from homology"/>
<evidence type="ECO:0000256" key="4">
    <source>
        <dbReference type="ARBA" id="ARBA00022630"/>
    </source>
</evidence>
<dbReference type="Gene3D" id="3.50.50.60">
    <property type="entry name" value="FAD/NAD(P)-binding domain"/>
    <property type="match status" value="1"/>
</dbReference>
<evidence type="ECO:0000259" key="11">
    <source>
        <dbReference type="Pfam" id="PF07992"/>
    </source>
</evidence>
<gene>
    <name evidence="12" type="primary">fadH</name>
    <name evidence="12" type="ORF">BAU07_16680</name>
</gene>
<dbReference type="InterPro" id="IPR036188">
    <property type="entry name" value="FAD/NAD-bd_sf"/>
</dbReference>
<comment type="similarity">
    <text evidence="3">In the N-terminal section; belongs to the NADH:flavin oxidoreductase/NADH oxidase family.</text>
</comment>
<evidence type="ECO:0000256" key="8">
    <source>
        <dbReference type="ARBA" id="ARBA00023004"/>
    </source>
</evidence>
<feature type="domain" description="FAD/NAD(P)-binding" evidence="11">
    <location>
        <begin position="376"/>
        <end position="651"/>
    </location>
</feature>
<dbReference type="EMBL" id="CP016172">
    <property type="protein sequence ID" value="ANN78525.1"/>
    <property type="molecule type" value="Genomic_DNA"/>
</dbReference>